<keyword evidence="4" id="KW-1185">Reference proteome</keyword>
<feature type="compositionally biased region" description="Low complexity" evidence="1">
    <location>
        <begin position="1"/>
        <end position="11"/>
    </location>
</feature>
<name>A0ABW9I2Q0_9ACTN</name>
<feature type="compositionally biased region" description="Basic and acidic residues" evidence="1">
    <location>
        <begin position="282"/>
        <end position="292"/>
    </location>
</feature>
<accession>A0ABW9I2Q0</accession>
<feature type="compositionally biased region" description="Pro residues" evidence="1">
    <location>
        <begin position="294"/>
        <end position="336"/>
    </location>
</feature>
<dbReference type="InterPro" id="IPR046704">
    <property type="entry name" value="DUF6777"/>
</dbReference>
<evidence type="ECO:0000256" key="1">
    <source>
        <dbReference type="SAM" id="MobiDB-lite"/>
    </source>
</evidence>
<dbReference type="RefSeq" id="WP_409122186.1">
    <property type="nucleotide sequence ID" value="NZ_JBJVNI010000027.1"/>
</dbReference>
<feature type="region of interest" description="Disordered" evidence="1">
    <location>
        <begin position="64"/>
        <end position="129"/>
    </location>
</feature>
<dbReference type="Proteomes" id="UP001631957">
    <property type="component" value="Unassembled WGS sequence"/>
</dbReference>
<evidence type="ECO:0000259" key="2">
    <source>
        <dbReference type="Pfam" id="PF20568"/>
    </source>
</evidence>
<gene>
    <name evidence="3" type="ORF">ACKI18_38860</name>
</gene>
<comment type="caution">
    <text evidence="3">The sequence shown here is derived from an EMBL/GenBank/DDBJ whole genome shotgun (WGS) entry which is preliminary data.</text>
</comment>
<protein>
    <submittedName>
        <fullName evidence="3">DUF6777 domain-containing protein</fullName>
    </submittedName>
</protein>
<dbReference type="EMBL" id="JBJVNI010000027">
    <property type="protein sequence ID" value="MFM9614630.1"/>
    <property type="molecule type" value="Genomic_DNA"/>
</dbReference>
<dbReference type="Pfam" id="PF20568">
    <property type="entry name" value="DUF6777"/>
    <property type="match status" value="1"/>
</dbReference>
<feature type="region of interest" description="Disordered" evidence="1">
    <location>
        <begin position="282"/>
        <end position="402"/>
    </location>
</feature>
<sequence>MSVDPPSSGNPTGPPSGPLSGPSQPASGPPDEPHRPWWRSAPRIALATTAAVAVTAVALLLTRSGGDSGDKGGGAGGGEVFLQAAAKPGPDPFTESTAAHSSAPPATPAPSQAPSQAPEGTLRSVDGGSAGLYGGSRDVAACDVEKQIRALGAAPAKNQAFATVAGVRPAQVPSYLRSLTPVQLRSDTRVTNHGFRDGAATSYQSVLQTGTAVLVDGYGVPRVRCACGNPLTRAQAQSGAPRPTGDSWPAYRSSNVVVVAPSVTVINIFVLYDHHDHGWIARPRGDSGHGDRPTTPPATPTPTPTPTPSPSPSVTPSPSPSPSESPSPSPSSPSPSPSSESPSPATPSASPSPSEASPSTSLSPLSASPAGPTALTATPSPTGPSSGMPSPGPEEPPPSPGV</sequence>
<feature type="domain" description="DUF6777" evidence="2">
    <location>
        <begin position="123"/>
        <end position="285"/>
    </location>
</feature>
<feature type="region of interest" description="Disordered" evidence="1">
    <location>
        <begin position="1"/>
        <end position="40"/>
    </location>
</feature>
<feature type="compositionally biased region" description="Pro residues" evidence="1">
    <location>
        <begin position="390"/>
        <end position="402"/>
    </location>
</feature>
<evidence type="ECO:0000313" key="4">
    <source>
        <dbReference type="Proteomes" id="UP001631957"/>
    </source>
</evidence>
<evidence type="ECO:0000313" key="3">
    <source>
        <dbReference type="EMBL" id="MFM9614630.1"/>
    </source>
</evidence>
<organism evidence="3 4">
    <name type="scientific">Streptomyces niveiscabiei</name>
    <dbReference type="NCBI Taxonomy" id="164115"/>
    <lineage>
        <taxon>Bacteria</taxon>
        <taxon>Bacillati</taxon>
        <taxon>Actinomycetota</taxon>
        <taxon>Actinomycetes</taxon>
        <taxon>Kitasatosporales</taxon>
        <taxon>Streptomycetaceae</taxon>
        <taxon>Streptomyces</taxon>
    </lineage>
</organism>
<reference evidence="3 4" key="1">
    <citation type="submission" date="2024-12" db="EMBL/GenBank/DDBJ databases">
        <title>Forecasting of Potato common scab and diversities of Pathogenic streptomyces spp. in china.</title>
        <authorList>
            <person name="Handique U."/>
            <person name="Wu J."/>
        </authorList>
    </citation>
    <scope>NUCLEOTIDE SEQUENCE [LARGE SCALE GENOMIC DNA]</scope>
    <source>
        <strain evidence="3 4">ZRIMU1530</strain>
    </source>
</reference>
<feature type="compositionally biased region" description="Low complexity" evidence="1">
    <location>
        <begin position="337"/>
        <end position="389"/>
    </location>
</feature>
<proteinExistence type="predicted"/>
<feature type="compositionally biased region" description="Low complexity" evidence="1">
    <location>
        <begin position="96"/>
        <end position="118"/>
    </location>
</feature>